<protein>
    <submittedName>
        <fullName evidence="2">Uncharacterized protein</fullName>
    </submittedName>
</protein>
<keyword evidence="1" id="KW-1133">Transmembrane helix</keyword>
<name>A0ABP1PLI4_9HEXA</name>
<dbReference type="EMBL" id="CAXLJM020000004">
    <property type="protein sequence ID" value="CAL8069494.1"/>
    <property type="molecule type" value="Genomic_DNA"/>
</dbReference>
<feature type="transmembrane region" description="Helical" evidence="1">
    <location>
        <begin position="551"/>
        <end position="572"/>
    </location>
</feature>
<evidence type="ECO:0000313" key="3">
    <source>
        <dbReference type="Proteomes" id="UP001642540"/>
    </source>
</evidence>
<dbReference type="Proteomes" id="UP001642540">
    <property type="component" value="Unassembled WGS sequence"/>
</dbReference>
<organism evidence="2 3">
    <name type="scientific">Orchesella dallaii</name>
    <dbReference type="NCBI Taxonomy" id="48710"/>
    <lineage>
        <taxon>Eukaryota</taxon>
        <taxon>Metazoa</taxon>
        <taxon>Ecdysozoa</taxon>
        <taxon>Arthropoda</taxon>
        <taxon>Hexapoda</taxon>
        <taxon>Collembola</taxon>
        <taxon>Entomobryomorpha</taxon>
        <taxon>Entomobryoidea</taxon>
        <taxon>Orchesellidae</taxon>
        <taxon>Orchesellinae</taxon>
        <taxon>Orchesella</taxon>
    </lineage>
</organism>
<accession>A0ABP1PLI4</accession>
<evidence type="ECO:0000256" key="1">
    <source>
        <dbReference type="SAM" id="Phobius"/>
    </source>
</evidence>
<comment type="caution">
    <text evidence="2">The sequence shown here is derived from an EMBL/GenBank/DDBJ whole genome shotgun (WGS) entry which is preliminary data.</text>
</comment>
<sequence>MSRRTTTIHFHIFDPHFDLNLLATCDFPLARVLITNKTLLEDLSLNISWDVTLTENNLIFTIPSSSKQVPLIFKEMSGWSWWHSRKLLSERSTCLVLMKDKGIIPLSTAQSLKALNINLYLENFIYLDETQLFQSTHWTGIRWNFKENVFVQYVFKNMSDLLRSLNTNGDFEMNGNLNGRQVVGFVQSYSLEAFLRSDDIKDCVNLYTRFYWDCTSEVLTMLQLSISHNFTVDIQVFHGSKMYDTEDFIFSPLEYSMDYNGDTKIFFIENDYNDIWYCHYYDKGFSSSSPLYSLMNSLAPHNWLFLIISCFGSTRILVSFPKENWSQIQITLKKLSKLLLRRFTSRENLLPIFGLISIVVTTIYEAKLTSIATVPPEEKLYRSSEELLQNSYKFVIDGDSQEISKDYGVLVYFPQTKTQQDMEMLRHKIVFIKGINEITSYLLDGGYAMTFSQLKRKIFRNVLIFERKYTTRNYSTSCCHHFEMEEHSPVSAYWQFKLGGGLHERVMKTMRYLQESHLYKMWRMRHEQAAYERIFEVSLVDSNGQEIRMRYSLPILFLLAFFSSVCFIAFVFEKVLKFGVNWVNQTIAIY</sequence>
<evidence type="ECO:0000313" key="2">
    <source>
        <dbReference type="EMBL" id="CAL8069494.1"/>
    </source>
</evidence>
<reference evidence="2 3" key="1">
    <citation type="submission" date="2024-08" db="EMBL/GenBank/DDBJ databases">
        <authorList>
            <person name="Cucini C."/>
            <person name="Frati F."/>
        </authorList>
    </citation>
    <scope>NUCLEOTIDE SEQUENCE [LARGE SCALE GENOMIC DNA]</scope>
</reference>
<keyword evidence="1" id="KW-0812">Transmembrane</keyword>
<keyword evidence="3" id="KW-1185">Reference proteome</keyword>
<gene>
    <name evidence="2" type="ORF">ODALV1_LOCUS798</name>
</gene>
<proteinExistence type="predicted"/>
<keyword evidence="1" id="KW-0472">Membrane</keyword>